<proteinExistence type="predicted"/>
<evidence type="ECO:0000313" key="3">
    <source>
        <dbReference type="Proteomes" id="UP000002630"/>
    </source>
</evidence>
<evidence type="ECO:0000313" key="2">
    <source>
        <dbReference type="EMBL" id="CBJ31511.1"/>
    </source>
</evidence>
<dbReference type="Proteomes" id="UP000002630">
    <property type="component" value="Unassembled WGS sequence"/>
</dbReference>
<feature type="region of interest" description="Disordered" evidence="1">
    <location>
        <begin position="1"/>
        <end position="61"/>
    </location>
</feature>
<organism evidence="2 3">
    <name type="scientific">Ectocarpus siliculosus</name>
    <name type="common">Brown alga</name>
    <name type="synonym">Conferva siliculosa</name>
    <dbReference type="NCBI Taxonomy" id="2880"/>
    <lineage>
        <taxon>Eukaryota</taxon>
        <taxon>Sar</taxon>
        <taxon>Stramenopiles</taxon>
        <taxon>Ochrophyta</taxon>
        <taxon>PX clade</taxon>
        <taxon>Phaeophyceae</taxon>
        <taxon>Ectocarpales</taxon>
        <taxon>Ectocarpaceae</taxon>
        <taxon>Ectocarpus</taxon>
    </lineage>
</organism>
<dbReference type="InParanoid" id="D7FTY4"/>
<keyword evidence="3" id="KW-1185">Reference proteome</keyword>
<protein>
    <submittedName>
        <fullName evidence="2">Uncharacterized protein</fullName>
    </submittedName>
</protein>
<reference evidence="2 3" key="1">
    <citation type="journal article" date="2010" name="Nature">
        <title>The Ectocarpus genome and the independent evolution of multicellularity in brown algae.</title>
        <authorList>
            <person name="Cock J.M."/>
            <person name="Sterck L."/>
            <person name="Rouze P."/>
            <person name="Scornet D."/>
            <person name="Allen A.E."/>
            <person name="Amoutzias G."/>
            <person name="Anthouard V."/>
            <person name="Artiguenave F."/>
            <person name="Aury J.M."/>
            <person name="Badger J.H."/>
            <person name="Beszteri B."/>
            <person name="Billiau K."/>
            <person name="Bonnet E."/>
            <person name="Bothwell J.H."/>
            <person name="Bowler C."/>
            <person name="Boyen C."/>
            <person name="Brownlee C."/>
            <person name="Carrano C.J."/>
            <person name="Charrier B."/>
            <person name="Cho G.Y."/>
            <person name="Coelho S.M."/>
            <person name="Collen J."/>
            <person name="Corre E."/>
            <person name="Da Silva C."/>
            <person name="Delage L."/>
            <person name="Delaroque N."/>
            <person name="Dittami S.M."/>
            <person name="Doulbeau S."/>
            <person name="Elias M."/>
            <person name="Farnham G."/>
            <person name="Gachon C.M."/>
            <person name="Gschloessl B."/>
            <person name="Heesch S."/>
            <person name="Jabbari K."/>
            <person name="Jubin C."/>
            <person name="Kawai H."/>
            <person name="Kimura K."/>
            <person name="Kloareg B."/>
            <person name="Kupper F.C."/>
            <person name="Lang D."/>
            <person name="Le Bail A."/>
            <person name="Leblanc C."/>
            <person name="Lerouge P."/>
            <person name="Lohr M."/>
            <person name="Lopez P.J."/>
            <person name="Martens C."/>
            <person name="Maumus F."/>
            <person name="Michel G."/>
            <person name="Miranda-Saavedra D."/>
            <person name="Morales J."/>
            <person name="Moreau H."/>
            <person name="Motomura T."/>
            <person name="Nagasato C."/>
            <person name="Napoli C.A."/>
            <person name="Nelson D.R."/>
            <person name="Nyvall-Collen P."/>
            <person name="Peters A.F."/>
            <person name="Pommier C."/>
            <person name="Potin P."/>
            <person name="Poulain J."/>
            <person name="Quesneville H."/>
            <person name="Read B."/>
            <person name="Rensing S.A."/>
            <person name="Ritter A."/>
            <person name="Rousvoal S."/>
            <person name="Samanta M."/>
            <person name="Samson G."/>
            <person name="Schroeder D.C."/>
            <person name="Segurens B."/>
            <person name="Strittmatter M."/>
            <person name="Tonon T."/>
            <person name="Tregear J.W."/>
            <person name="Valentin K."/>
            <person name="von Dassow P."/>
            <person name="Yamagishi T."/>
            <person name="Van de Peer Y."/>
            <person name="Wincker P."/>
        </authorList>
    </citation>
    <scope>NUCLEOTIDE SEQUENCE [LARGE SCALE GENOMIC DNA]</scope>
    <source>
        <strain evidence="3">Ec32 / CCAP1310/4</strain>
    </source>
</reference>
<accession>D7FTY4</accession>
<sequence>MEAIRASGHKKRWGRETEFLEGGAEMSQEDRKQSRSSKKAEEGRQAESQATAQSMLDGAVDRQAEAAQKLVSKLNPGLGNKYETAKMMRDIEGAKNVTTATGTPLHARCTKQLLTTQAGSTFLYSALFFSGRTESKCSTPRIRRSGTCFDAMLLA</sequence>
<feature type="compositionally biased region" description="Basic and acidic residues" evidence="1">
    <location>
        <begin position="28"/>
        <end position="45"/>
    </location>
</feature>
<dbReference type="EMBL" id="FN649760">
    <property type="protein sequence ID" value="CBJ31511.1"/>
    <property type="molecule type" value="Genomic_DNA"/>
</dbReference>
<dbReference type="AlphaFoldDB" id="D7FTY4"/>
<gene>
    <name evidence="2" type="ORF">Esi_0261_0028</name>
</gene>
<evidence type="ECO:0000256" key="1">
    <source>
        <dbReference type="SAM" id="MobiDB-lite"/>
    </source>
</evidence>
<name>D7FTY4_ECTSI</name>